<keyword evidence="3" id="KW-1185">Reference proteome</keyword>
<dbReference type="CDD" id="cd00130">
    <property type="entry name" value="PAS"/>
    <property type="match status" value="1"/>
</dbReference>
<feature type="compositionally biased region" description="Low complexity" evidence="1">
    <location>
        <begin position="262"/>
        <end position="291"/>
    </location>
</feature>
<feature type="region of interest" description="Disordered" evidence="1">
    <location>
        <begin position="262"/>
        <end position="299"/>
    </location>
</feature>
<dbReference type="AlphaFoldDB" id="A0A9P6R2W1"/>
<feature type="compositionally biased region" description="Low complexity" evidence="1">
    <location>
        <begin position="171"/>
        <end position="199"/>
    </location>
</feature>
<feature type="compositionally biased region" description="Basic and acidic residues" evidence="1">
    <location>
        <begin position="205"/>
        <end position="215"/>
    </location>
</feature>
<evidence type="ECO:0000256" key="1">
    <source>
        <dbReference type="SAM" id="MobiDB-lite"/>
    </source>
</evidence>
<proteinExistence type="predicted"/>
<accession>A0A9P6R2W1</accession>
<evidence type="ECO:0000313" key="3">
    <source>
        <dbReference type="Proteomes" id="UP000823405"/>
    </source>
</evidence>
<feature type="region of interest" description="Disordered" evidence="1">
    <location>
        <begin position="447"/>
        <end position="493"/>
    </location>
</feature>
<feature type="compositionally biased region" description="Acidic residues" evidence="1">
    <location>
        <begin position="397"/>
        <end position="415"/>
    </location>
</feature>
<reference evidence="2" key="1">
    <citation type="journal article" date="2020" name="Fungal Divers.">
        <title>Resolving the Mortierellaceae phylogeny through synthesis of multi-gene phylogenetics and phylogenomics.</title>
        <authorList>
            <person name="Vandepol N."/>
            <person name="Liber J."/>
            <person name="Desiro A."/>
            <person name="Na H."/>
            <person name="Kennedy M."/>
            <person name="Barry K."/>
            <person name="Grigoriev I.V."/>
            <person name="Miller A.N."/>
            <person name="O'Donnell K."/>
            <person name="Stajich J.E."/>
            <person name="Bonito G."/>
        </authorList>
    </citation>
    <scope>NUCLEOTIDE SEQUENCE</scope>
    <source>
        <strain evidence="2">NVP60</strain>
    </source>
</reference>
<dbReference type="InterPro" id="IPR035965">
    <property type="entry name" value="PAS-like_dom_sf"/>
</dbReference>
<dbReference type="SUPFAM" id="SSF55785">
    <property type="entry name" value="PYP-like sensor domain (PAS domain)"/>
    <property type="match status" value="1"/>
</dbReference>
<gene>
    <name evidence="2" type="ORF">BGZ97_011802</name>
</gene>
<dbReference type="Proteomes" id="UP000823405">
    <property type="component" value="Unassembled WGS sequence"/>
</dbReference>
<evidence type="ECO:0000313" key="2">
    <source>
        <dbReference type="EMBL" id="KAG0311548.1"/>
    </source>
</evidence>
<comment type="caution">
    <text evidence="2">The sequence shown here is derived from an EMBL/GenBank/DDBJ whole genome shotgun (WGS) entry which is preliminary data.</text>
</comment>
<feature type="region of interest" description="Disordered" evidence="1">
    <location>
        <begin position="169"/>
        <end position="226"/>
    </location>
</feature>
<name>A0A9P6R2W1_9FUNG</name>
<organism evidence="2 3">
    <name type="scientific">Linnemannia gamsii</name>
    <dbReference type="NCBI Taxonomy" id="64522"/>
    <lineage>
        <taxon>Eukaryota</taxon>
        <taxon>Fungi</taxon>
        <taxon>Fungi incertae sedis</taxon>
        <taxon>Mucoromycota</taxon>
        <taxon>Mortierellomycotina</taxon>
        <taxon>Mortierellomycetes</taxon>
        <taxon>Mortierellales</taxon>
        <taxon>Mortierellaceae</taxon>
        <taxon>Linnemannia</taxon>
    </lineage>
</organism>
<sequence length="493" mass="54331">EFERIRRHHKAFGANTWNASTLDPEPRACMILNRFSRNLGIMYASPSCQLIFKIDPDKAIGKPLLVFLRADDLAGFVEQAELAKSSNIVTHMRFWFQSPNCQEEIPCEAMMFGAADGLVAVLRRCRPFMRRQAILGSLPTAVPNSDSPPRFAGSRCTCGDSSCRGTPPSIGSSYNTNNNNNNNNNNNSNYGSGNNSSSNKAHPYHRNENRNEPSRRNQTVHSQQRNQTLQAFHDAHRPLSTGGNHPYVMNGFTTNPTFAEYPPSYSSTSSSDSSSSNYSPSPLTSSYSSSIGGAGGAGGVSYVSQSASNFRSTWFSTKTIKSPLQGIPIGSINSIRNLDKDQQRLRPLRSLQDDSLDIVDSTTQLPANYRLRTHHAQEQGLEDAELDLMMSRLDTGSDGEEDERFDDDDGDDSVEEVIGSQYGTRDGMRHYSNDVNDMEMEDIVVQNGGSRIVELPESASTPSVKTRRRQDEEELQENGGSPVPQLQVGPGLQ</sequence>
<dbReference type="InterPro" id="IPR000014">
    <property type="entry name" value="PAS"/>
</dbReference>
<feature type="non-terminal residue" evidence="2">
    <location>
        <position position="1"/>
    </location>
</feature>
<protein>
    <submittedName>
        <fullName evidence="2">Uncharacterized protein</fullName>
    </submittedName>
</protein>
<feature type="region of interest" description="Disordered" evidence="1">
    <location>
        <begin position="394"/>
        <end position="432"/>
    </location>
</feature>
<dbReference type="EMBL" id="JAAAIN010000703">
    <property type="protein sequence ID" value="KAG0311548.1"/>
    <property type="molecule type" value="Genomic_DNA"/>
</dbReference>
<dbReference type="OrthoDB" id="447251at2759"/>